<reference evidence="6 7" key="1">
    <citation type="submission" date="2020-06" db="EMBL/GenBank/DDBJ databases">
        <title>Genomic analysis of Salicibibacter sp. NKC5-3.</title>
        <authorList>
            <person name="Oh Y.J."/>
        </authorList>
    </citation>
    <scope>NUCLEOTIDE SEQUENCE [LARGE SCALE GENOMIC DNA]</scope>
    <source>
        <strain evidence="6 7">NKC5-3</strain>
    </source>
</reference>
<dbReference type="InterPro" id="IPR014757">
    <property type="entry name" value="Tscrpt_reg_IclR_C"/>
</dbReference>
<accession>A0A7T7CAL3</accession>
<dbReference type="SUPFAM" id="SSF46785">
    <property type="entry name" value="Winged helix' DNA-binding domain"/>
    <property type="match status" value="1"/>
</dbReference>
<dbReference type="GO" id="GO:0003700">
    <property type="term" value="F:DNA-binding transcription factor activity"/>
    <property type="evidence" value="ECO:0007669"/>
    <property type="project" value="TreeGrafter"/>
</dbReference>
<keyword evidence="1" id="KW-0805">Transcription regulation</keyword>
<dbReference type="InterPro" id="IPR050707">
    <property type="entry name" value="HTH_MetabolicPath_Reg"/>
</dbReference>
<dbReference type="GO" id="GO:0045892">
    <property type="term" value="P:negative regulation of DNA-templated transcription"/>
    <property type="evidence" value="ECO:0007669"/>
    <property type="project" value="TreeGrafter"/>
</dbReference>
<organism evidence="6 7">
    <name type="scientific">Salicibibacter cibarius</name>
    <dbReference type="NCBI Taxonomy" id="2743000"/>
    <lineage>
        <taxon>Bacteria</taxon>
        <taxon>Bacillati</taxon>
        <taxon>Bacillota</taxon>
        <taxon>Bacilli</taxon>
        <taxon>Bacillales</taxon>
        <taxon>Bacillaceae</taxon>
        <taxon>Salicibibacter</taxon>
    </lineage>
</organism>
<evidence type="ECO:0000256" key="2">
    <source>
        <dbReference type="ARBA" id="ARBA00023125"/>
    </source>
</evidence>
<dbReference type="InterPro" id="IPR036388">
    <property type="entry name" value="WH-like_DNA-bd_sf"/>
</dbReference>
<evidence type="ECO:0000313" key="6">
    <source>
        <dbReference type="EMBL" id="QQK74973.1"/>
    </source>
</evidence>
<sequence>MSQVLEKTALILNALKPTEHQIEWSATELSKDLNIPIQTLHRLLISLSKHGFVYRNDETKKFKLGLNLMELGLTIRDNLSVRNLALPEMRHLSELTNESVYLTIPEGPDGIFIECMDSPQLLKIVEPVGMRRPLHKGGSKKVILAYLNKWQQDKVLNELSARYQIKDMGIIRDDLLEIKKNGYAISHSETTEGTTSIASPIFSWEDEVLASISIAGPDSRFKENRMSQLIQQTKACANRVSEELGWIKANN</sequence>
<dbReference type="PROSITE" id="PS51077">
    <property type="entry name" value="HTH_ICLR"/>
    <property type="match status" value="1"/>
</dbReference>
<dbReference type="SMART" id="SM00346">
    <property type="entry name" value="HTH_ICLR"/>
    <property type="match status" value="1"/>
</dbReference>
<dbReference type="Gene3D" id="3.30.450.40">
    <property type="match status" value="1"/>
</dbReference>
<feature type="domain" description="HTH iclR-type" evidence="4">
    <location>
        <begin position="2"/>
        <end position="66"/>
    </location>
</feature>
<dbReference type="InterPro" id="IPR005471">
    <property type="entry name" value="Tscrpt_reg_IclR_N"/>
</dbReference>
<dbReference type="EMBL" id="CP054705">
    <property type="protein sequence ID" value="QQK74973.1"/>
    <property type="molecule type" value="Genomic_DNA"/>
</dbReference>
<evidence type="ECO:0000313" key="7">
    <source>
        <dbReference type="Proteomes" id="UP000595823"/>
    </source>
</evidence>
<name>A0A7T7CAL3_9BACI</name>
<dbReference type="PANTHER" id="PTHR30136">
    <property type="entry name" value="HELIX-TURN-HELIX TRANSCRIPTIONAL REGULATOR, ICLR FAMILY"/>
    <property type="match status" value="1"/>
</dbReference>
<dbReference type="InterPro" id="IPR036390">
    <property type="entry name" value="WH_DNA-bd_sf"/>
</dbReference>
<dbReference type="RefSeq" id="WP_200127467.1">
    <property type="nucleotide sequence ID" value="NZ_CP054705.1"/>
</dbReference>
<evidence type="ECO:0000256" key="3">
    <source>
        <dbReference type="ARBA" id="ARBA00023163"/>
    </source>
</evidence>
<dbReference type="InterPro" id="IPR029016">
    <property type="entry name" value="GAF-like_dom_sf"/>
</dbReference>
<dbReference type="PROSITE" id="PS51078">
    <property type="entry name" value="ICLR_ED"/>
    <property type="match status" value="1"/>
</dbReference>
<keyword evidence="3" id="KW-0804">Transcription</keyword>
<protein>
    <submittedName>
        <fullName evidence="6">IclR family transcriptional regulator</fullName>
    </submittedName>
</protein>
<evidence type="ECO:0000259" key="5">
    <source>
        <dbReference type="PROSITE" id="PS51078"/>
    </source>
</evidence>
<dbReference type="Pfam" id="PF01614">
    <property type="entry name" value="IclR_C"/>
    <property type="match status" value="1"/>
</dbReference>
<dbReference type="KEGG" id="scia:HUG15_04720"/>
<dbReference type="AlphaFoldDB" id="A0A7T7CAL3"/>
<evidence type="ECO:0000256" key="1">
    <source>
        <dbReference type="ARBA" id="ARBA00023015"/>
    </source>
</evidence>
<keyword evidence="2" id="KW-0238">DNA-binding</keyword>
<dbReference type="Pfam" id="PF09339">
    <property type="entry name" value="HTH_IclR"/>
    <property type="match status" value="1"/>
</dbReference>
<dbReference type="SUPFAM" id="SSF55781">
    <property type="entry name" value="GAF domain-like"/>
    <property type="match status" value="1"/>
</dbReference>
<dbReference type="Proteomes" id="UP000595823">
    <property type="component" value="Chromosome"/>
</dbReference>
<dbReference type="Gene3D" id="1.10.10.10">
    <property type="entry name" value="Winged helix-like DNA-binding domain superfamily/Winged helix DNA-binding domain"/>
    <property type="match status" value="1"/>
</dbReference>
<dbReference type="GO" id="GO:0003677">
    <property type="term" value="F:DNA binding"/>
    <property type="evidence" value="ECO:0007669"/>
    <property type="project" value="UniProtKB-KW"/>
</dbReference>
<proteinExistence type="predicted"/>
<feature type="domain" description="IclR-ED" evidence="5">
    <location>
        <begin position="67"/>
        <end position="246"/>
    </location>
</feature>
<keyword evidence="7" id="KW-1185">Reference proteome</keyword>
<evidence type="ECO:0000259" key="4">
    <source>
        <dbReference type="PROSITE" id="PS51077"/>
    </source>
</evidence>
<gene>
    <name evidence="6" type="ORF">HUG15_04720</name>
</gene>
<dbReference type="PANTHER" id="PTHR30136:SF24">
    <property type="entry name" value="HTH-TYPE TRANSCRIPTIONAL REPRESSOR ALLR"/>
    <property type="match status" value="1"/>
</dbReference>